<dbReference type="GO" id="GO:0050909">
    <property type="term" value="P:sensory perception of taste"/>
    <property type="evidence" value="ECO:0007669"/>
    <property type="project" value="InterPro"/>
</dbReference>
<feature type="signal peptide" evidence="9">
    <location>
        <begin position="1"/>
        <end position="16"/>
    </location>
</feature>
<accession>A0A182NZB8</accession>
<dbReference type="VEuPathDB" id="VectorBase:ADIR015618"/>
<keyword evidence="5 8" id="KW-0472">Membrane</keyword>
<evidence type="ECO:0000256" key="3">
    <source>
        <dbReference type="ARBA" id="ARBA00022692"/>
    </source>
</evidence>
<feature type="transmembrane region" description="Helical" evidence="8">
    <location>
        <begin position="125"/>
        <end position="145"/>
    </location>
</feature>
<dbReference type="GO" id="GO:0008049">
    <property type="term" value="P:male courtship behavior"/>
    <property type="evidence" value="ECO:0007669"/>
    <property type="project" value="TreeGrafter"/>
</dbReference>
<dbReference type="GO" id="GO:0043025">
    <property type="term" value="C:neuronal cell body"/>
    <property type="evidence" value="ECO:0007669"/>
    <property type="project" value="TreeGrafter"/>
</dbReference>
<reference evidence="11" key="1">
    <citation type="submission" date="2013-03" db="EMBL/GenBank/DDBJ databases">
        <title>The Genome Sequence of Anopheles dirus WRAIR2.</title>
        <authorList>
            <consortium name="The Broad Institute Genomics Platform"/>
            <person name="Neafsey D.E."/>
            <person name="Walton C."/>
            <person name="Walker B."/>
            <person name="Young S.K."/>
            <person name="Zeng Q."/>
            <person name="Gargeya S."/>
            <person name="Fitzgerald M."/>
            <person name="Haas B."/>
            <person name="Abouelleil A."/>
            <person name="Allen A.W."/>
            <person name="Alvarado L."/>
            <person name="Arachchi H.M."/>
            <person name="Berlin A.M."/>
            <person name="Chapman S.B."/>
            <person name="Gainer-Dewar J."/>
            <person name="Goldberg J."/>
            <person name="Griggs A."/>
            <person name="Gujja S."/>
            <person name="Hansen M."/>
            <person name="Howarth C."/>
            <person name="Imamovic A."/>
            <person name="Ireland A."/>
            <person name="Larimer J."/>
            <person name="McCowan C."/>
            <person name="Murphy C."/>
            <person name="Pearson M."/>
            <person name="Poon T.W."/>
            <person name="Priest M."/>
            <person name="Roberts A."/>
            <person name="Saif S."/>
            <person name="Shea T."/>
            <person name="Sisk P."/>
            <person name="Sykes S."/>
            <person name="Wortman J."/>
            <person name="Nusbaum C."/>
            <person name="Birren B."/>
        </authorList>
    </citation>
    <scope>NUCLEOTIDE SEQUENCE [LARGE SCALE GENOMIC DNA]</scope>
    <source>
        <strain evidence="11">WRAIR2</strain>
    </source>
</reference>
<evidence type="ECO:0000256" key="7">
    <source>
        <dbReference type="ARBA" id="ARBA00023224"/>
    </source>
</evidence>
<feature type="transmembrane region" description="Helical" evidence="8">
    <location>
        <begin position="26"/>
        <end position="47"/>
    </location>
</feature>
<proteinExistence type="inferred from homology"/>
<evidence type="ECO:0000256" key="2">
    <source>
        <dbReference type="ARBA" id="ARBA00022475"/>
    </source>
</evidence>
<dbReference type="STRING" id="7168.A0A182NZB8"/>
<keyword evidence="4 8" id="KW-1133">Transmembrane helix</keyword>
<protein>
    <recommendedName>
        <fullName evidence="8">Gustatory receptor</fullName>
    </recommendedName>
</protein>
<evidence type="ECO:0000256" key="5">
    <source>
        <dbReference type="ARBA" id="ARBA00023136"/>
    </source>
</evidence>
<comment type="subcellular location">
    <subcellularLocation>
        <location evidence="1 8">Cell membrane</location>
        <topology evidence="1 8">Multi-pass membrane protein</topology>
    </subcellularLocation>
</comment>
<dbReference type="EnsemblMetazoa" id="ADIR015618-RA">
    <property type="protein sequence ID" value="ADIR015618-PA"/>
    <property type="gene ID" value="ADIR015618"/>
</dbReference>
<name>A0A182NZB8_9DIPT</name>
<keyword evidence="3 8" id="KW-0812">Transmembrane</keyword>
<sequence length="424" mass="46677">MLVTLVFQLCGLQAYAGPRSPFGSSLALLWCAGSCIAYGGVLAFCLAERKWLFADARTGIGINFIPFIKSSVTIVAHLAVLLEALLARGVYRGLDGRLAAVDGTLRGLVGVENVRAGRARFRNKLLLFGAFCGAIELGILAMVYGSRVQRAVWWLTVPSLVVIRMKHLHHAYHIDRLAARFGVLREQLEALVGSPSSPGHRQTSTGEKNAPVVERWTFRPTDALKGPSKSLDYGETQRTDHLRRVLVVKGTYLTLWHAAKDLNGCCVYSQLANLLQNFIQCTCDLYSLYSLLYLNQFDDIFGYILSVVATFTALGIVLAACENCKSQVGQMGQLLHKRRGDEVDLLAKMTENFSLLLQHTPMYFSLGGFFDMDFMLLKEMAAAITTYMVIFIQFMPKEDPAAAVGPSNGGNFTLTNSTLSPKLE</sequence>
<evidence type="ECO:0000313" key="10">
    <source>
        <dbReference type="EnsemblMetazoa" id="ADIR015618-PA"/>
    </source>
</evidence>
<comment type="caution">
    <text evidence="8">Lacks conserved residue(s) required for the propagation of feature annotation.</text>
</comment>
<comment type="similarity">
    <text evidence="8">Belongs to the insect chemoreceptor superfamily. Gustatory receptor (GR) family.</text>
</comment>
<dbReference type="GO" id="GO:0007165">
    <property type="term" value="P:signal transduction"/>
    <property type="evidence" value="ECO:0007669"/>
    <property type="project" value="UniProtKB-KW"/>
</dbReference>
<keyword evidence="2 8" id="KW-1003">Cell membrane</keyword>
<comment type="function">
    <text evidence="8">Gustatory receptor which mediates acceptance or avoidance behavior, depending on its substrates.</text>
</comment>
<dbReference type="Pfam" id="PF08395">
    <property type="entry name" value="7tm_7"/>
    <property type="match status" value="1"/>
</dbReference>
<keyword evidence="11" id="KW-1185">Reference proteome</keyword>
<evidence type="ECO:0000256" key="4">
    <source>
        <dbReference type="ARBA" id="ARBA00022989"/>
    </source>
</evidence>
<dbReference type="InterPro" id="IPR013604">
    <property type="entry name" value="7TM_chemorcpt"/>
</dbReference>
<dbReference type="Proteomes" id="UP000075884">
    <property type="component" value="Unassembled WGS sequence"/>
</dbReference>
<organism evidence="10 11">
    <name type="scientific">Anopheles dirus</name>
    <dbReference type="NCBI Taxonomy" id="7168"/>
    <lineage>
        <taxon>Eukaryota</taxon>
        <taxon>Metazoa</taxon>
        <taxon>Ecdysozoa</taxon>
        <taxon>Arthropoda</taxon>
        <taxon>Hexapoda</taxon>
        <taxon>Insecta</taxon>
        <taxon>Pterygota</taxon>
        <taxon>Neoptera</taxon>
        <taxon>Endopterygota</taxon>
        <taxon>Diptera</taxon>
        <taxon>Nematocera</taxon>
        <taxon>Culicoidea</taxon>
        <taxon>Culicidae</taxon>
        <taxon>Anophelinae</taxon>
        <taxon>Anopheles</taxon>
    </lineage>
</organism>
<dbReference type="GO" id="GO:0007635">
    <property type="term" value="P:chemosensory behavior"/>
    <property type="evidence" value="ECO:0007669"/>
    <property type="project" value="TreeGrafter"/>
</dbReference>
<keyword evidence="6 8" id="KW-0675">Receptor</keyword>
<feature type="chain" id="PRO_5008130611" description="Gustatory receptor" evidence="9">
    <location>
        <begin position="17"/>
        <end position="424"/>
    </location>
</feature>
<reference evidence="10" key="2">
    <citation type="submission" date="2020-05" db="UniProtKB">
        <authorList>
            <consortium name="EnsemblMetazoa"/>
        </authorList>
    </citation>
    <scope>IDENTIFICATION</scope>
    <source>
        <strain evidence="10">WRAIR2</strain>
    </source>
</reference>
<evidence type="ECO:0000256" key="6">
    <source>
        <dbReference type="ARBA" id="ARBA00023170"/>
    </source>
</evidence>
<dbReference type="GO" id="GO:0005886">
    <property type="term" value="C:plasma membrane"/>
    <property type="evidence" value="ECO:0007669"/>
    <property type="project" value="UniProtKB-SubCell"/>
</dbReference>
<evidence type="ECO:0000256" key="8">
    <source>
        <dbReference type="RuleBase" id="RU363108"/>
    </source>
</evidence>
<evidence type="ECO:0000256" key="9">
    <source>
        <dbReference type="SAM" id="SignalP"/>
    </source>
</evidence>
<keyword evidence="9" id="KW-0732">Signal</keyword>
<evidence type="ECO:0000256" key="1">
    <source>
        <dbReference type="ARBA" id="ARBA00004651"/>
    </source>
</evidence>
<keyword evidence="7 8" id="KW-0807">Transducer</keyword>
<dbReference type="GO" id="GO:0030425">
    <property type="term" value="C:dendrite"/>
    <property type="evidence" value="ECO:0007669"/>
    <property type="project" value="TreeGrafter"/>
</dbReference>
<dbReference type="AlphaFoldDB" id="A0A182NZB8"/>
<feature type="transmembrane region" description="Helical" evidence="8">
    <location>
        <begin position="300"/>
        <end position="320"/>
    </location>
</feature>
<dbReference type="GO" id="GO:0030424">
    <property type="term" value="C:axon"/>
    <property type="evidence" value="ECO:0007669"/>
    <property type="project" value="TreeGrafter"/>
</dbReference>
<evidence type="ECO:0000313" key="11">
    <source>
        <dbReference type="Proteomes" id="UP000075884"/>
    </source>
</evidence>
<dbReference type="PANTHER" id="PTHR21143:SF104">
    <property type="entry name" value="GUSTATORY RECEPTOR 8A-RELATED"/>
    <property type="match status" value="1"/>
</dbReference>
<dbReference type="PANTHER" id="PTHR21143">
    <property type="entry name" value="INVERTEBRATE GUSTATORY RECEPTOR"/>
    <property type="match status" value="1"/>
</dbReference>